<dbReference type="PANTHER" id="PTHR32439:SF9">
    <property type="entry name" value="BLR3264 PROTEIN"/>
    <property type="match status" value="1"/>
</dbReference>
<dbReference type="InterPro" id="IPR006067">
    <property type="entry name" value="NO2/SO3_Rdtase_4Fe4S_dom"/>
</dbReference>
<keyword evidence="2" id="KW-0349">Heme</keyword>
<keyword evidence="1" id="KW-0004">4Fe-4S</keyword>
<dbReference type="Gene3D" id="3.30.413.10">
    <property type="entry name" value="Sulfite Reductase Hemoprotein, domain 1"/>
    <property type="match status" value="2"/>
</dbReference>
<dbReference type="AlphaFoldDB" id="A0A1N6NS53"/>
<dbReference type="Pfam" id="PF01077">
    <property type="entry name" value="NIR_SIR"/>
    <property type="match status" value="2"/>
</dbReference>
<reference evidence="9 10" key="1">
    <citation type="submission" date="2017-01" db="EMBL/GenBank/DDBJ databases">
        <authorList>
            <person name="Mah S.A."/>
            <person name="Swanson W.J."/>
            <person name="Moy G.W."/>
            <person name="Vacquier V.D."/>
        </authorList>
    </citation>
    <scope>NUCLEOTIDE SEQUENCE [LARGE SCALE GENOMIC DNA]</scope>
    <source>
        <strain evidence="9 10">DSM 7027</strain>
    </source>
</reference>
<dbReference type="STRING" id="49186.SAMN05421647_101516"/>
<keyword evidence="3" id="KW-0479">Metal-binding</keyword>
<dbReference type="eggNOG" id="COG0155">
    <property type="taxonomic scope" value="Bacteria"/>
</dbReference>
<dbReference type="GO" id="GO:0051539">
    <property type="term" value="F:4 iron, 4 sulfur cluster binding"/>
    <property type="evidence" value="ECO:0007669"/>
    <property type="project" value="UniProtKB-KW"/>
</dbReference>
<dbReference type="Pfam" id="PF03460">
    <property type="entry name" value="NIR_SIR_ferr"/>
    <property type="match status" value="2"/>
</dbReference>
<accession>A0A1N6NS53</accession>
<name>A0A1N6NS53_9GAMM</name>
<evidence type="ECO:0000259" key="7">
    <source>
        <dbReference type="Pfam" id="PF01077"/>
    </source>
</evidence>
<keyword evidence="4" id="KW-0560">Oxidoreductase</keyword>
<evidence type="ECO:0000313" key="9">
    <source>
        <dbReference type="EMBL" id="SIP94802.1"/>
    </source>
</evidence>
<dbReference type="SUPFAM" id="SSF55124">
    <property type="entry name" value="Nitrite/Sulfite reductase N-terminal domain-like"/>
    <property type="match status" value="2"/>
</dbReference>
<keyword evidence="5" id="KW-0408">Iron</keyword>
<dbReference type="RefSeq" id="WP_076460559.1">
    <property type="nucleotide sequence ID" value="NZ_FTMN01000001.1"/>
</dbReference>
<evidence type="ECO:0000256" key="4">
    <source>
        <dbReference type="ARBA" id="ARBA00023002"/>
    </source>
</evidence>
<dbReference type="Gene3D" id="3.90.480.10">
    <property type="entry name" value="Sulfite Reductase Hemoprotein,Domain 2"/>
    <property type="match status" value="1"/>
</dbReference>
<sequence>MYRYDEYDHALVQARVAQFRDQVARRLSGELSEEEFLPLRLQNGLYLQKHAYMLRVAIPYGTLSSQQLRTLARIADQFDRGYGHFTTRQNIQFNWIQLDQVADILQLLADNEMHAIQTSGNCVRNITTEAYAGVAADELIDPRPLAEILRQWSTVNPEFLFLPRKFKIAISSSEQDRAAVRAHDIGLYLYPSEQGEPLLRVMVGGGLGRTPILNQTLREDLPWQHLLTYVEAVLRVYNRHGRRDNKYKARIKILVKALGIEAFASEVEREWEQIREGAAELTLAELERVSADFAPPEYQPLSAIDPEYGAWLARDEAFASWVQTNTRAHKVSGYAAVTVSTKPGAATPPGDLTAQQMHSLADLADLYGYGEIRVTHEQNLVLPDIRKSDLYTLWRSLQDVGLATPNIGLLTDLIACPGGDYCNLATTRSLPVAGAIQTRFDDLDFLHDLGPLSLNISGCVNACGHHHIGNIGILGLDKNGEEYFQVTIGGDQGKNSALGRVIGRAFKADEVPDAIERLLSVYLKFRELDETFVQTVGRLGLAPFKEGVYAESRAAEVSA</sequence>
<dbReference type="SUPFAM" id="SSF56014">
    <property type="entry name" value="Nitrite and sulphite reductase 4Fe-4S domain-like"/>
    <property type="match status" value="2"/>
</dbReference>
<protein>
    <submittedName>
        <fullName evidence="9">Sulfite reductase (NADPH) hemoprotein beta-component</fullName>
    </submittedName>
</protein>
<evidence type="ECO:0000256" key="2">
    <source>
        <dbReference type="ARBA" id="ARBA00022617"/>
    </source>
</evidence>
<dbReference type="EMBL" id="FTMN01000001">
    <property type="protein sequence ID" value="SIP94802.1"/>
    <property type="molecule type" value="Genomic_DNA"/>
</dbReference>
<dbReference type="InterPro" id="IPR051329">
    <property type="entry name" value="NIR_SIR_4Fe-4S"/>
</dbReference>
<feature type="domain" description="Nitrite/sulphite reductase 4Fe-4S" evidence="7">
    <location>
        <begin position="414"/>
        <end position="548"/>
    </location>
</feature>
<keyword evidence="10" id="KW-1185">Reference proteome</keyword>
<gene>
    <name evidence="9" type="ORF">SAMN05421647_101516</name>
</gene>
<dbReference type="InterPro" id="IPR045854">
    <property type="entry name" value="NO2/SO3_Rdtase_4Fe4S_sf"/>
</dbReference>
<dbReference type="PRINTS" id="PR00397">
    <property type="entry name" value="SIROHAEM"/>
</dbReference>
<dbReference type="InterPro" id="IPR006066">
    <property type="entry name" value="NO2/SO3_Rdtase_FeS/sirohaem_BS"/>
</dbReference>
<organism evidence="9 10">
    <name type="scientific">Marinobacterium stanieri</name>
    <dbReference type="NCBI Taxonomy" id="49186"/>
    <lineage>
        <taxon>Bacteria</taxon>
        <taxon>Pseudomonadati</taxon>
        <taxon>Pseudomonadota</taxon>
        <taxon>Gammaproteobacteria</taxon>
        <taxon>Oceanospirillales</taxon>
        <taxon>Oceanospirillaceae</taxon>
        <taxon>Marinobacterium</taxon>
    </lineage>
</organism>
<dbReference type="GO" id="GO:0016491">
    <property type="term" value="F:oxidoreductase activity"/>
    <property type="evidence" value="ECO:0007669"/>
    <property type="project" value="UniProtKB-KW"/>
</dbReference>
<dbReference type="InterPro" id="IPR005117">
    <property type="entry name" value="NiRdtase/SiRdtase_haem-b_fer"/>
</dbReference>
<evidence type="ECO:0000256" key="3">
    <source>
        <dbReference type="ARBA" id="ARBA00022723"/>
    </source>
</evidence>
<evidence type="ECO:0000259" key="8">
    <source>
        <dbReference type="Pfam" id="PF03460"/>
    </source>
</evidence>
<dbReference type="PANTHER" id="PTHR32439">
    <property type="entry name" value="FERREDOXIN--NITRITE REDUCTASE, CHLOROPLASTIC"/>
    <property type="match status" value="1"/>
</dbReference>
<evidence type="ECO:0000256" key="6">
    <source>
        <dbReference type="ARBA" id="ARBA00023014"/>
    </source>
</evidence>
<feature type="domain" description="Nitrite/Sulfite reductase ferredoxin-like" evidence="8">
    <location>
        <begin position="48"/>
        <end position="109"/>
    </location>
</feature>
<keyword evidence="6" id="KW-0411">Iron-sulfur</keyword>
<dbReference type="InterPro" id="IPR036136">
    <property type="entry name" value="Nit/Sulf_reduc_fer-like_dom_sf"/>
</dbReference>
<evidence type="ECO:0000313" key="10">
    <source>
        <dbReference type="Proteomes" id="UP000186895"/>
    </source>
</evidence>
<evidence type="ECO:0000256" key="5">
    <source>
        <dbReference type="ARBA" id="ARBA00023004"/>
    </source>
</evidence>
<feature type="domain" description="Nitrite/sulphite reductase 4Fe-4S" evidence="7">
    <location>
        <begin position="119"/>
        <end position="273"/>
    </location>
</feature>
<evidence type="ECO:0000256" key="1">
    <source>
        <dbReference type="ARBA" id="ARBA00022485"/>
    </source>
</evidence>
<dbReference type="GO" id="GO:0020037">
    <property type="term" value="F:heme binding"/>
    <property type="evidence" value="ECO:0007669"/>
    <property type="project" value="InterPro"/>
</dbReference>
<dbReference type="GO" id="GO:0046872">
    <property type="term" value="F:metal ion binding"/>
    <property type="evidence" value="ECO:0007669"/>
    <property type="project" value="UniProtKB-KW"/>
</dbReference>
<proteinExistence type="predicted"/>
<feature type="domain" description="Nitrite/Sulfite reductase ferredoxin-like" evidence="8">
    <location>
        <begin position="345"/>
        <end position="399"/>
    </location>
</feature>
<dbReference type="Proteomes" id="UP000186895">
    <property type="component" value="Unassembled WGS sequence"/>
</dbReference>